<feature type="compositionally biased region" description="Low complexity" evidence="1">
    <location>
        <begin position="176"/>
        <end position="185"/>
    </location>
</feature>
<evidence type="ECO:0000256" key="1">
    <source>
        <dbReference type="SAM" id="MobiDB-lite"/>
    </source>
</evidence>
<dbReference type="Proteomes" id="UP001066276">
    <property type="component" value="Chromosome 2_1"/>
</dbReference>
<accession>A0AAV7VFY5</accession>
<feature type="region of interest" description="Disordered" evidence="1">
    <location>
        <begin position="32"/>
        <end position="62"/>
    </location>
</feature>
<evidence type="ECO:0000313" key="2">
    <source>
        <dbReference type="EMBL" id="KAJ1200495.1"/>
    </source>
</evidence>
<protein>
    <submittedName>
        <fullName evidence="2">Uncharacterized protein</fullName>
    </submittedName>
</protein>
<dbReference type="AlphaFoldDB" id="A0AAV7VFY5"/>
<reference evidence="2" key="1">
    <citation type="journal article" date="2022" name="bioRxiv">
        <title>Sequencing and chromosome-scale assembly of the giantPleurodeles waltlgenome.</title>
        <authorList>
            <person name="Brown T."/>
            <person name="Elewa A."/>
            <person name="Iarovenko S."/>
            <person name="Subramanian E."/>
            <person name="Araus A.J."/>
            <person name="Petzold A."/>
            <person name="Susuki M."/>
            <person name="Suzuki K.-i.T."/>
            <person name="Hayashi T."/>
            <person name="Toyoda A."/>
            <person name="Oliveira C."/>
            <person name="Osipova E."/>
            <person name="Leigh N.D."/>
            <person name="Simon A."/>
            <person name="Yun M.H."/>
        </authorList>
    </citation>
    <scope>NUCLEOTIDE SEQUENCE</scope>
    <source>
        <strain evidence="2">20211129_DDA</strain>
        <tissue evidence="2">Liver</tissue>
    </source>
</reference>
<gene>
    <name evidence="2" type="ORF">NDU88_004319</name>
</gene>
<feature type="compositionally biased region" description="Polar residues" evidence="1">
    <location>
        <begin position="32"/>
        <end position="42"/>
    </location>
</feature>
<sequence>MAARNSMFPEILKLQTLMIPLAMPVDWFGTSQSRETQPARSTRSVREPQYHPPAPESAGHGCPTLCRHGVLTVPRMQQSSQSAGGRFPPACQCARPRPQRLRRQIQVGAGARAQPRGEERHGPAEERAAPVSRNKESAPERRLHLPPHSASVFWMLRRGAAGPGRSARGSPPPVGTAPGAAARAPGRPRHSE</sequence>
<feature type="compositionally biased region" description="Low complexity" evidence="1">
    <location>
        <begin position="157"/>
        <end position="169"/>
    </location>
</feature>
<feature type="compositionally biased region" description="Basic and acidic residues" evidence="1">
    <location>
        <begin position="115"/>
        <end position="143"/>
    </location>
</feature>
<feature type="region of interest" description="Disordered" evidence="1">
    <location>
        <begin position="75"/>
        <end position="192"/>
    </location>
</feature>
<proteinExistence type="predicted"/>
<keyword evidence="3" id="KW-1185">Reference proteome</keyword>
<evidence type="ECO:0000313" key="3">
    <source>
        <dbReference type="Proteomes" id="UP001066276"/>
    </source>
</evidence>
<organism evidence="2 3">
    <name type="scientific">Pleurodeles waltl</name>
    <name type="common">Iberian ribbed newt</name>
    <dbReference type="NCBI Taxonomy" id="8319"/>
    <lineage>
        <taxon>Eukaryota</taxon>
        <taxon>Metazoa</taxon>
        <taxon>Chordata</taxon>
        <taxon>Craniata</taxon>
        <taxon>Vertebrata</taxon>
        <taxon>Euteleostomi</taxon>
        <taxon>Amphibia</taxon>
        <taxon>Batrachia</taxon>
        <taxon>Caudata</taxon>
        <taxon>Salamandroidea</taxon>
        <taxon>Salamandridae</taxon>
        <taxon>Pleurodelinae</taxon>
        <taxon>Pleurodeles</taxon>
    </lineage>
</organism>
<comment type="caution">
    <text evidence="2">The sequence shown here is derived from an EMBL/GenBank/DDBJ whole genome shotgun (WGS) entry which is preliminary data.</text>
</comment>
<dbReference type="EMBL" id="JANPWB010000003">
    <property type="protein sequence ID" value="KAJ1200495.1"/>
    <property type="molecule type" value="Genomic_DNA"/>
</dbReference>
<name>A0AAV7VFY5_PLEWA</name>